<dbReference type="InterPro" id="IPR011032">
    <property type="entry name" value="GroES-like_sf"/>
</dbReference>
<evidence type="ECO:0000256" key="3">
    <source>
        <dbReference type="ARBA" id="ARBA00022833"/>
    </source>
</evidence>
<dbReference type="Proteomes" id="UP001190700">
    <property type="component" value="Unassembled WGS sequence"/>
</dbReference>
<dbReference type="EMBL" id="LGRX02013635">
    <property type="protein sequence ID" value="KAK3265867.1"/>
    <property type="molecule type" value="Genomic_DNA"/>
</dbReference>
<evidence type="ECO:0000256" key="1">
    <source>
        <dbReference type="ARBA" id="ARBA00001947"/>
    </source>
</evidence>
<dbReference type="GO" id="GO:0008270">
    <property type="term" value="F:zinc ion binding"/>
    <property type="evidence" value="ECO:0007669"/>
    <property type="project" value="InterPro"/>
</dbReference>
<keyword evidence="8" id="KW-1185">Reference proteome</keyword>
<name>A0AAE0FTN2_9CHLO</name>
<sequence>MTTSLQHLNFGTACPLRTPHHSKLKSSVSLRASGRFFRSPDLCALRNVKRAFRPTTLSTLTSAAFETEGQEITCRAAVAFEPNKPLELVDVQVAAPQAGEVRVKIAATALCHTDQYTLEGLDPEGLFPCILGHEASGVVESVGEGVTSVKPGDHVIPCYQAYCGECKFCQRPRINLCASVRNWTGRGVMKADDGVRFTHEGKPIYHFMGTSTFAEYTVLHEQSVALVNKEAPLDKICLLGCGVATGWGAVENTAQVEAGATVAVFGLGAVGLSVIEGAVRAGASRIIAVDINSDKFGPAKEWVSMSSVPCPWEMVKPGCQRGGDAGEVVKP</sequence>
<dbReference type="InterPro" id="IPR013154">
    <property type="entry name" value="ADH-like_N"/>
</dbReference>
<evidence type="ECO:0000256" key="2">
    <source>
        <dbReference type="ARBA" id="ARBA00022723"/>
    </source>
</evidence>
<comment type="caution">
    <text evidence="7">The sequence shown here is derived from an EMBL/GenBank/DDBJ whole genome shotgun (WGS) entry which is preliminary data.</text>
</comment>
<dbReference type="GO" id="GO:0051903">
    <property type="term" value="F:S-(hydroxymethyl)glutathione dehydrogenase [NAD(P)+] activity"/>
    <property type="evidence" value="ECO:0007669"/>
    <property type="project" value="TreeGrafter"/>
</dbReference>
<comment type="cofactor">
    <cofactor evidence="1">
        <name>Zn(2+)</name>
        <dbReference type="ChEBI" id="CHEBI:29105"/>
    </cofactor>
</comment>
<dbReference type="PANTHER" id="PTHR43880:SF12">
    <property type="entry name" value="ALCOHOL DEHYDROGENASE CLASS-3"/>
    <property type="match status" value="1"/>
</dbReference>
<accession>A0AAE0FTN2</accession>
<evidence type="ECO:0000313" key="7">
    <source>
        <dbReference type="EMBL" id="KAK3265867.1"/>
    </source>
</evidence>
<evidence type="ECO:0000256" key="4">
    <source>
        <dbReference type="ARBA" id="ARBA00023002"/>
    </source>
</evidence>
<evidence type="ECO:0000313" key="8">
    <source>
        <dbReference type="Proteomes" id="UP001190700"/>
    </source>
</evidence>
<keyword evidence="2" id="KW-0479">Metal-binding</keyword>
<feature type="domain" description="Alcohol dehydrogenase-like N-terminal" evidence="6">
    <location>
        <begin position="98"/>
        <end position="227"/>
    </location>
</feature>
<dbReference type="GO" id="GO:0046294">
    <property type="term" value="P:formaldehyde catabolic process"/>
    <property type="evidence" value="ECO:0007669"/>
    <property type="project" value="TreeGrafter"/>
</dbReference>
<keyword evidence="5" id="KW-0520">NAD</keyword>
<dbReference type="GO" id="GO:0005829">
    <property type="term" value="C:cytosol"/>
    <property type="evidence" value="ECO:0007669"/>
    <property type="project" value="TreeGrafter"/>
</dbReference>
<organism evidence="7 8">
    <name type="scientific">Cymbomonas tetramitiformis</name>
    <dbReference type="NCBI Taxonomy" id="36881"/>
    <lineage>
        <taxon>Eukaryota</taxon>
        <taxon>Viridiplantae</taxon>
        <taxon>Chlorophyta</taxon>
        <taxon>Pyramimonadophyceae</taxon>
        <taxon>Pyramimonadales</taxon>
        <taxon>Pyramimonadaceae</taxon>
        <taxon>Cymbomonas</taxon>
    </lineage>
</organism>
<proteinExistence type="predicted"/>
<dbReference type="FunFam" id="3.90.180.10:FF:000067">
    <property type="entry name" value="alcohol dehydrogenase 1-like isoform X1"/>
    <property type="match status" value="1"/>
</dbReference>
<protein>
    <recommendedName>
        <fullName evidence="6">Alcohol dehydrogenase-like N-terminal domain-containing protein</fullName>
    </recommendedName>
</protein>
<evidence type="ECO:0000259" key="6">
    <source>
        <dbReference type="Pfam" id="PF08240"/>
    </source>
</evidence>
<dbReference type="AlphaFoldDB" id="A0AAE0FTN2"/>
<dbReference type="InterPro" id="IPR002328">
    <property type="entry name" value="ADH_Zn_CS"/>
</dbReference>
<dbReference type="Gene3D" id="3.90.180.10">
    <property type="entry name" value="Medium-chain alcohol dehydrogenases, catalytic domain"/>
    <property type="match status" value="1"/>
</dbReference>
<evidence type="ECO:0000256" key="5">
    <source>
        <dbReference type="ARBA" id="ARBA00023027"/>
    </source>
</evidence>
<dbReference type="PROSITE" id="PS00059">
    <property type="entry name" value="ADH_ZINC"/>
    <property type="match status" value="1"/>
</dbReference>
<keyword evidence="3" id="KW-0862">Zinc</keyword>
<dbReference type="InterPro" id="IPR036291">
    <property type="entry name" value="NAD(P)-bd_dom_sf"/>
</dbReference>
<reference evidence="7 8" key="1">
    <citation type="journal article" date="2015" name="Genome Biol. Evol.">
        <title>Comparative Genomics of a Bacterivorous Green Alga Reveals Evolutionary Causalities and Consequences of Phago-Mixotrophic Mode of Nutrition.</title>
        <authorList>
            <person name="Burns J.A."/>
            <person name="Paasch A."/>
            <person name="Narechania A."/>
            <person name="Kim E."/>
        </authorList>
    </citation>
    <scope>NUCLEOTIDE SEQUENCE [LARGE SCALE GENOMIC DNA]</scope>
    <source>
        <strain evidence="7 8">PLY_AMNH</strain>
    </source>
</reference>
<feature type="non-terminal residue" evidence="7">
    <location>
        <position position="331"/>
    </location>
</feature>
<dbReference type="PANTHER" id="PTHR43880">
    <property type="entry name" value="ALCOHOL DEHYDROGENASE"/>
    <property type="match status" value="1"/>
</dbReference>
<keyword evidence="4" id="KW-0560">Oxidoreductase</keyword>
<dbReference type="SUPFAM" id="SSF51735">
    <property type="entry name" value="NAD(P)-binding Rossmann-fold domains"/>
    <property type="match status" value="1"/>
</dbReference>
<gene>
    <name evidence="7" type="ORF">CYMTET_25475</name>
</gene>
<dbReference type="SUPFAM" id="SSF50129">
    <property type="entry name" value="GroES-like"/>
    <property type="match status" value="1"/>
</dbReference>
<dbReference type="Pfam" id="PF08240">
    <property type="entry name" value="ADH_N"/>
    <property type="match status" value="1"/>
</dbReference>